<gene>
    <name evidence="2" type="ORF">V5799_025315</name>
</gene>
<protein>
    <submittedName>
        <fullName evidence="2">Uncharacterized protein</fullName>
    </submittedName>
</protein>
<feature type="region of interest" description="Disordered" evidence="1">
    <location>
        <begin position="83"/>
        <end position="122"/>
    </location>
</feature>
<evidence type="ECO:0000313" key="3">
    <source>
        <dbReference type="Proteomes" id="UP001321473"/>
    </source>
</evidence>
<name>A0AAQ4E9X3_AMBAM</name>
<evidence type="ECO:0000256" key="1">
    <source>
        <dbReference type="SAM" id="MobiDB-lite"/>
    </source>
</evidence>
<sequence length="122" mass="12878">MPAQPAPGHQFILMQVPAMRMHGPGAGGEEMVPPYAVPAPGAFPQGPDGEQVDYVPAAAGPSWRRPSADMAYVQPPATSDQAPLFWIPNAPPPFEHTGMAPLDEQLAPEEQVSANGVHSKHP</sequence>
<reference evidence="2 3" key="1">
    <citation type="journal article" date="2023" name="Arcadia Sci">
        <title>De novo assembly of a long-read Amblyomma americanum tick genome.</title>
        <authorList>
            <person name="Chou S."/>
            <person name="Poskanzer K.E."/>
            <person name="Rollins M."/>
            <person name="Thuy-Boun P.S."/>
        </authorList>
    </citation>
    <scope>NUCLEOTIDE SEQUENCE [LARGE SCALE GENOMIC DNA]</scope>
    <source>
        <strain evidence="2">F_SG_1</strain>
        <tissue evidence="2">Salivary glands</tissue>
    </source>
</reference>
<keyword evidence="3" id="KW-1185">Reference proteome</keyword>
<proteinExistence type="predicted"/>
<organism evidence="2 3">
    <name type="scientific">Amblyomma americanum</name>
    <name type="common">Lone star tick</name>
    <dbReference type="NCBI Taxonomy" id="6943"/>
    <lineage>
        <taxon>Eukaryota</taxon>
        <taxon>Metazoa</taxon>
        <taxon>Ecdysozoa</taxon>
        <taxon>Arthropoda</taxon>
        <taxon>Chelicerata</taxon>
        <taxon>Arachnida</taxon>
        <taxon>Acari</taxon>
        <taxon>Parasitiformes</taxon>
        <taxon>Ixodida</taxon>
        <taxon>Ixodoidea</taxon>
        <taxon>Ixodidae</taxon>
        <taxon>Amblyomminae</taxon>
        <taxon>Amblyomma</taxon>
    </lineage>
</organism>
<evidence type="ECO:0000313" key="2">
    <source>
        <dbReference type="EMBL" id="KAK8771443.1"/>
    </source>
</evidence>
<dbReference type="EMBL" id="JARKHS020019731">
    <property type="protein sequence ID" value="KAK8771443.1"/>
    <property type="molecule type" value="Genomic_DNA"/>
</dbReference>
<feature type="region of interest" description="Disordered" evidence="1">
    <location>
        <begin position="24"/>
        <end position="49"/>
    </location>
</feature>
<dbReference type="AlphaFoldDB" id="A0AAQ4E9X3"/>
<comment type="caution">
    <text evidence="2">The sequence shown here is derived from an EMBL/GenBank/DDBJ whole genome shotgun (WGS) entry which is preliminary data.</text>
</comment>
<dbReference type="Proteomes" id="UP001321473">
    <property type="component" value="Unassembled WGS sequence"/>
</dbReference>
<accession>A0AAQ4E9X3</accession>